<gene>
    <name evidence="2" type="primary">slyX</name>
    <name evidence="2" type="ORF">CI610_03083</name>
</gene>
<keyword evidence="1" id="KW-0175">Coiled coil</keyword>
<dbReference type="Pfam" id="PF04102">
    <property type="entry name" value="SlyX"/>
    <property type="match status" value="1"/>
</dbReference>
<evidence type="ECO:0000256" key="1">
    <source>
        <dbReference type="SAM" id="Coils"/>
    </source>
</evidence>
<dbReference type="PANTHER" id="PTHR36508">
    <property type="entry name" value="PROTEIN SLYX"/>
    <property type="match status" value="1"/>
</dbReference>
<feature type="coiled-coil region" evidence="1">
    <location>
        <begin position="5"/>
        <end position="53"/>
    </location>
</feature>
<sequence>MNAELVDLQTQLSFQEDTIDQLNNVVTRQEKDIERLFLEIEQLRSQVKALSEGDGIRDSRDEVPPPHY</sequence>
<evidence type="ECO:0000313" key="2">
    <source>
        <dbReference type="EMBL" id="PJE77990.1"/>
    </source>
</evidence>
<dbReference type="EMBL" id="NSIT01000303">
    <property type="protein sequence ID" value="PJE77990.1"/>
    <property type="molecule type" value="Genomic_DNA"/>
</dbReference>
<name>A0A2H9T428_9ZZZZ</name>
<organism evidence="2">
    <name type="scientific">invertebrate metagenome</name>
    <dbReference type="NCBI Taxonomy" id="1711999"/>
    <lineage>
        <taxon>unclassified sequences</taxon>
        <taxon>metagenomes</taxon>
        <taxon>organismal metagenomes</taxon>
    </lineage>
</organism>
<reference evidence="2" key="1">
    <citation type="journal article" date="2017" name="Appl. Environ. Microbiol.">
        <title>Molecular characterization of an Endozoicomonas-like organism causing infection in king scallop Pecten maximus L.</title>
        <authorList>
            <person name="Cano I."/>
            <person name="van Aerle R."/>
            <person name="Ross S."/>
            <person name="Verner-Jeffreys D.W."/>
            <person name="Paley R.K."/>
            <person name="Rimmer G."/>
            <person name="Ryder D."/>
            <person name="Hooper P."/>
            <person name="Stone D."/>
            <person name="Feist S.W."/>
        </authorList>
    </citation>
    <scope>NUCLEOTIDE SEQUENCE</scope>
</reference>
<dbReference type="AlphaFoldDB" id="A0A2H9T428"/>
<dbReference type="InterPro" id="IPR007236">
    <property type="entry name" value="SlyX"/>
</dbReference>
<proteinExistence type="predicted"/>
<accession>A0A2H9T428</accession>
<protein>
    <submittedName>
        <fullName evidence="2">Protein SlyX</fullName>
    </submittedName>
</protein>
<dbReference type="PANTHER" id="PTHR36508:SF1">
    <property type="entry name" value="PROTEIN SLYX"/>
    <property type="match status" value="1"/>
</dbReference>
<dbReference type="Gene3D" id="1.20.5.300">
    <property type="match status" value="1"/>
</dbReference>
<comment type="caution">
    <text evidence="2">The sequence shown here is derived from an EMBL/GenBank/DDBJ whole genome shotgun (WGS) entry which is preliminary data.</text>
</comment>